<dbReference type="Proteomes" id="UP000324222">
    <property type="component" value="Unassembled WGS sequence"/>
</dbReference>
<name>A0A5B7GNJ0_PORTR</name>
<organism evidence="1 2">
    <name type="scientific">Portunus trituberculatus</name>
    <name type="common">Swimming crab</name>
    <name type="synonym">Neptunus trituberculatus</name>
    <dbReference type="NCBI Taxonomy" id="210409"/>
    <lineage>
        <taxon>Eukaryota</taxon>
        <taxon>Metazoa</taxon>
        <taxon>Ecdysozoa</taxon>
        <taxon>Arthropoda</taxon>
        <taxon>Crustacea</taxon>
        <taxon>Multicrustacea</taxon>
        <taxon>Malacostraca</taxon>
        <taxon>Eumalacostraca</taxon>
        <taxon>Eucarida</taxon>
        <taxon>Decapoda</taxon>
        <taxon>Pleocyemata</taxon>
        <taxon>Brachyura</taxon>
        <taxon>Eubrachyura</taxon>
        <taxon>Portunoidea</taxon>
        <taxon>Portunidae</taxon>
        <taxon>Portuninae</taxon>
        <taxon>Portunus</taxon>
    </lineage>
</organism>
<keyword evidence="2" id="KW-1185">Reference proteome</keyword>
<dbReference type="AlphaFoldDB" id="A0A5B7GNJ0"/>
<evidence type="ECO:0000313" key="1">
    <source>
        <dbReference type="EMBL" id="MPC61760.1"/>
    </source>
</evidence>
<dbReference type="EMBL" id="VSRR010018898">
    <property type="protein sequence ID" value="MPC61760.1"/>
    <property type="molecule type" value="Genomic_DNA"/>
</dbReference>
<reference evidence="1 2" key="1">
    <citation type="submission" date="2019-05" db="EMBL/GenBank/DDBJ databases">
        <title>Another draft genome of Portunus trituberculatus and its Hox gene families provides insights of decapod evolution.</title>
        <authorList>
            <person name="Jeong J.-H."/>
            <person name="Song I."/>
            <person name="Kim S."/>
            <person name="Choi T."/>
            <person name="Kim D."/>
            <person name="Ryu S."/>
            <person name="Kim W."/>
        </authorList>
    </citation>
    <scope>NUCLEOTIDE SEQUENCE [LARGE SCALE GENOMIC DNA]</scope>
    <source>
        <tissue evidence="1">Muscle</tissue>
    </source>
</reference>
<protein>
    <submittedName>
        <fullName evidence="1">Uncharacterized protein</fullName>
    </submittedName>
</protein>
<gene>
    <name evidence="1" type="ORF">E2C01_055836</name>
</gene>
<accession>A0A5B7GNJ0</accession>
<sequence length="37" mass="4279">MSRMNMETRHGTEGGYKHGLSSLWPLKIVVYECLLKI</sequence>
<proteinExistence type="predicted"/>
<comment type="caution">
    <text evidence="1">The sequence shown here is derived from an EMBL/GenBank/DDBJ whole genome shotgun (WGS) entry which is preliminary data.</text>
</comment>
<evidence type="ECO:0000313" key="2">
    <source>
        <dbReference type="Proteomes" id="UP000324222"/>
    </source>
</evidence>